<comment type="subcellular location">
    <subcellularLocation>
        <location evidence="1">Membrane</location>
        <topology evidence="1">Multi-pass membrane protein</topology>
    </subcellularLocation>
</comment>
<evidence type="ECO:0000256" key="8">
    <source>
        <dbReference type="ARBA" id="ARBA00023136"/>
    </source>
</evidence>
<protein>
    <recommendedName>
        <fullName evidence="12">Probable peptidoglycan glycosyltransferase FtsW</fullName>
        <ecNumber evidence="14">2.4.99.28</ecNumber>
    </recommendedName>
    <alternativeName>
        <fullName evidence="13">Cell division protein FtsW</fullName>
    </alternativeName>
    <alternativeName>
        <fullName evidence="10">Cell wall polymerase</fullName>
    </alternativeName>
    <alternativeName>
        <fullName evidence="9">Peptidoglycan polymerase</fullName>
    </alternativeName>
</protein>
<evidence type="ECO:0000256" key="9">
    <source>
        <dbReference type="ARBA" id="ARBA00032370"/>
    </source>
</evidence>
<dbReference type="GO" id="GO:0051301">
    <property type="term" value="P:cell division"/>
    <property type="evidence" value="ECO:0007669"/>
    <property type="project" value="InterPro"/>
</dbReference>
<comment type="catalytic activity">
    <reaction evidence="15">
        <text>[GlcNAc-(1-&gt;4)-Mur2Ac(oyl-L-Ala-gamma-D-Glu-L-Lys-D-Ala-D-Ala)](n)-di-trans,octa-cis-undecaprenyl diphosphate + beta-D-GlcNAc-(1-&gt;4)-Mur2Ac(oyl-L-Ala-gamma-D-Glu-L-Lys-D-Ala-D-Ala)-di-trans,octa-cis-undecaprenyl diphosphate = [GlcNAc-(1-&gt;4)-Mur2Ac(oyl-L-Ala-gamma-D-Glu-L-Lys-D-Ala-D-Ala)](n+1)-di-trans,octa-cis-undecaprenyl diphosphate + di-trans,octa-cis-undecaprenyl diphosphate + H(+)</text>
        <dbReference type="Rhea" id="RHEA:23708"/>
        <dbReference type="Rhea" id="RHEA-COMP:9602"/>
        <dbReference type="Rhea" id="RHEA-COMP:9603"/>
        <dbReference type="ChEBI" id="CHEBI:15378"/>
        <dbReference type="ChEBI" id="CHEBI:58405"/>
        <dbReference type="ChEBI" id="CHEBI:60033"/>
        <dbReference type="ChEBI" id="CHEBI:78435"/>
        <dbReference type="EC" id="2.4.99.28"/>
    </reaction>
</comment>
<keyword evidence="2" id="KW-0328">Glycosyltransferase</keyword>
<evidence type="ECO:0000313" key="17">
    <source>
        <dbReference type="EMBL" id="HEC79245.1"/>
    </source>
</evidence>
<evidence type="ECO:0000256" key="1">
    <source>
        <dbReference type="ARBA" id="ARBA00004141"/>
    </source>
</evidence>
<dbReference type="GO" id="GO:0008360">
    <property type="term" value="P:regulation of cell shape"/>
    <property type="evidence" value="ECO:0007669"/>
    <property type="project" value="UniProtKB-KW"/>
</dbReference>
<dbReference type="InterPro" id="IPR001182">
    <property type="entry name" value="FtsW/RodA"/>
</dbReference>
<accession>A0A9C9ENL0</accession>
<feature type="transmembrane region" description="Helical" evidence="16">
    <location>
        <begin position="18"/>
        <end position="36"/>
    </location>
</feature>
<keyword evidence="7 16" id="KW-1133">Transmembrane helix</keyword>
<dbReference type="AlphaFoldDB" id="A0A9C9ENL0"/>
<feature type="transmembrane region" description="Helical" evidence="16">
    <location>
        <begin position="191"/>
        <end position="213"/>
    </location>
</feature>
<feature type="transmembrane region" description="Helical" evidence="16">
    <location>
        <begin position="340"/>
        <end position="358"/>
    </location>
</feature>
<evidence type="ECO:0000256" key="3">
    <source>
        <dbReference type="ARBA" id="ARBA00022679"/>
    </source>
</evidence>
<comment type="caution">
    <text evidence="17">The sequence shown here is derived from an EMBL/GenBank/DDBJ whole genome shotgun (WGS) entry which is preliminary data.</text>
</comment>
<proteinExistence type="inferred from homology"/>
<keyword evidence="8 16" id="KW-0472">Membrane</keyword>
<name>A0A9C9ENL0_UNCW3</name>
<dbReference type="EC" id="2.4.99.28" evidence="14"/>
<evidence type="ECO:0000256" key="10">
    <source>
        <dbReference type="ARBA" id="ARBA00033270"/>
    </source>
</evidence>
<evidence type="ECO:0000256" key="4">
    <source>
        <dbReference type="ARBA" id="ARBA00022692"/>
    </source>
</evidence>
<evidence type="ECO:0000256" key="7">
    <source>
        <dbReference type="ARBA" id="ARBA00022989"/>
    </source>
</evidence>
<evidence type="ECO:0000256" key="13">
    <source>
        <dbReference type="ARBA" id="ARBA00041418"/>
    </source>
</evidence>
<keyword evidence="4 16" id="KW-0812">Transmembrane</keyword>
<feature type="transmembrane region" description="Helical" evidence="16">
    <location>
        <begin position="81"/>
        <end position="98"/>
    </location>
</feature>
<feature type="transmembrane region" description="Helical" evidence="16">
    <location>
        <begin position="151"/>
        <end position="184"/>
    </location>
</feature>
<organism evidence="17 18">
    <name type="scientific">candidate division WOR-3 bacterium</name>
    <dbReference type="NCBI Taxonomy" id="2052148"/>
    <lineage>
        <taxon>Bacteria</taxon>
        <taxon>Bacteria division WOR-3</taxon>
    </lineage>
</organism>
<reference evidence="17" key="1">
    <citation type="journal article" date="2020" name="mSystems">
        <title>Genome- and Community-Level Interaction Insights into Carbon Utilization and Element Cycling Functions of Hydrothermarchaeota in Hydrothermal Sediment.</title>
        <authorList>
            <person name="Zhou Z."/>
            <person name="Liu Y."/>
            <person name="Xu W."/>
            <person name="Pan J."/>
            <person name="Luo Z.H."/>
            <person name="Li M."/>
        </authorList>
    </citation>
    <scope>NUCLEOTIDE SEQUENCE</scope>
    <source>
        <strain evidence="17">HyVt-388</strain>
    </source>
</reference>
<dbReference type="Pfam" id="PF01098">
    <property type="entry name" value="FTSW_RODA_SPOVE"/>
    <property type="match status" value="1"/>
</dbReference>
<keyword evidence="6" id="KW-0573">Peptidoglycan synthesis</keyword>
<evidence type="ECO:0000256" key="15">
    <source>
        <dbReference type="ARBA" id="ARBA00049902"/>
    </source>
</evidence>
<evidence type="ECO:0000256" key="2">
    <source>
        <dbReference type="ARBA" id="ARBA00022676"/>
    </source>
</evidence>
<evidence type="ECO:0000256" key="14">
    <source>
        <dbReference type="ARBA" id="ARBA00044770"/>
    </source>
</evidence>
<evidence type="ECO:0000256" key="12">
    <source>
        <dbReference type="ARBA" id="ARBA00041185"/>
    </source>
</evidence>
<feature type="transmembrane region" description="Helical" evidence="16">
    <location>
        <begin position="304"/>
        <end position="328"/>
    </location>
</feature>
<keyword evidence="3" id="KW-0808">Transferase</keyword>
<evidence type="ECO:0000256" key="11">
    <source>
        <dbReference type="ARBA" id="ARBA00038053"/>
    </source>
</evidence>
<sequence>MKREEQRLKMQHTGIDRTLAFCLLCLVVLGALFVYSSSYYRAMRKGEDSTYYLLGHLKRLAIASVFFLLGLFFPYELIRKLIFPLFILMVFILFLTLLAGRTQFGAKRSLVISSFGLQVSEFVRIWIIFFLANFFDSHPQTANTSNGMLTSIFICLFIIVLVAVQPSISMAVICFLVLIFMLVYGCAKLKLLFPTMAVSLVLIIVFILVFPHAQYRITSFLNNPTYQVRQSLIAIGSGGLWGKGPGAGLQKFLFLPRIHNDFIFAHIAEEFGFVGSIVVFGLYWQIFMRGLRIASLVSDDFAKLLVTGLNTSIFIIFLVHVGVSIGLLPPTGVPLPFISFGGWSLAANLFAMGIILQVSKKREL</sequence>
<dbReference type="GO" id="GO:0032153">
    <property type="term" value="C:cell division site"/>
    <property type="evidence" value="ECO:0007669"/>
    <property type="project" value="TreeGrafter"/>
</dbReference>
<dbReference type="GO" id="GO:0009252">
    <property type="term" value="P:peptidoglycan biosynthetic process"/>
    <property type="evidence" value="ECO:0007669"/>
    <property type="project" value="UniProtKB-KW"/>
</dbReference>
<dbReference type="GO" id="GO:0005886">
    <property type="term" value="C:plasma membrane"/>
    <property type="evidence" value="ECO:0007669"/>
    <property type="project" value="TreeGrafter"/>
</dbReference>
<feature type="transmembrane region" description="Helical" evidence="16">
    <location>
        <begin position="110"/>
        <end position="131"/>
    </location>
</feature>
<evidence type="ECO:0000256" key="5">
    <source>
        <dbReference type="ARBA" id="ARBA00022960"/>
    </source>
</evidence>
<dbReference type="PANTHER" id="PTHR30474:SF2">
    <property type="entry name" value="PEPTIDOGLYCAN GLYCOSYLTRANSFERASE FTSW-RELATED"/>
    <property type="match status" value="1"/>
</dbReference>
<dbReference type="Proteomes" id="UP000885826">
    <property type="component" value="Unassembled WGS sequence"/>
</dbReference>
<feature type="transmembrane region" description="Helical" evidence="16">
    <location>
        <begin position="262"/>
        <end position="284"/>
    </location>
</feature>
<evidence type="ECO:0000256" key="16">
    <source>
        <dbReference type="SAM" id="Phobius"/>
    </source>
</evidence>
<evidence type="ECO:0000313" key="18">
    <source>
        <dbReference type="Proteomes" id="UP000885826"/>
    </source>
</evidence>
<dbReference type="EMBL" id="DRIG01000093">
    <property type="protein sequence ID" value="HEC79245.1"/>
    <property type="molecule type" value="Genomic_DNA"/>
</dbReference>
<feature type="transmembrane region" description="Helical" evidence="16">
    <location>
        <begin position="57"/>
        <end position="75"/>
    </location>
</feature>
<dbReference type="GO" id="GO:0008955">
    <property type="term" value="F:peptidoglycan glycosyltransferase activity"/>
    <property type="evidence" value="ECO:0007669"/>
    <property type="project" value="UniProtKB-EC"/>
</dbReference>
<comment type="similarity">
    <text evidence="11">Belongs to the SEDS family. FtsW subfamily.</text>
</comment>
<gene>
    <name evidence="17" type="ORF">ENI34_08940</name>
</gene>
<keyword evidence="5" id="KW-0133">Cell shape</keyword>
<evidence type="ECO:0000256" key="6">
    <source>
        <dbReference type="ARBA" id="ARBA00022984"/>
    </source>
</evidence>
<dbReference type="PANTHER" id="PTHR30474">
    <property type="entry name" value="CELL CYCLE PROTEIN"/>
    <property type="match status" value="1"/>
</dbReference>
<dbReference type="GO" id="GO:0015648">
    <property type="term" value="F:lipid-linked peptidoglycan transporter activity"/>
    <property type="evidence" value="ECO:0007669"/>
    <property type="project" value="TreeGrafter"/>
</dbReference>